<protein>
    <recommendedName>
        <fullName evidence="1">DUF218 domain-containing protein</fullName>
    </recommendedName>
</protein>
<evidence type="ECO:0000259" key="1">
    <source>
        <dbReference type="Pfam" id="PF02698"/>
    </source>
</evidence>
<dbReference type="InterPro" id="IPR051599">
    <property type="entry name" value="Cell_Envelope_Assoc"/>
</dbReference>
<gene>
    <name evidence="2" type="ORF">XD73_0359</name>
</gene>
<proteinExistence type="predicted"/>
<comment type="caution">
    <text evidence="2">The sequence shown here is derived from an EMBL/GenBank/DDBJ whole genome shotgun (WGS) entry which is preliminary data.</text>
</comment>
<name>A0A101FYR5_9CHLR</name>
<dbReference type="Pfam" id="PF02698">
    <property type="entry name" value="DUF218"/>
    <property type="match status" value="1"/>
</dbReference>
<dbReference type="Proteomes" id="UP000064249">
    <property type="component" value="Unassembled WGS sequence"/>
</dbReference>
<sequence length="163" mass="18563">MIVVEKDASTYRTAIVFGAGINRDLQPTKVLKDRLDKTIQLYEQGQLDHIILSGGEARMSNESIIMRNYLVNKGIPEDILSVDEGGVSTYDTLQRAQSSFNVQQAVLITQRFHLPRALASAEMLGMDVIGIPADTQKFRFNSLLWWNFRELFAWVWTLIKTSR</sequence>
<reference evidence="2 3" key="1">
    <citation type="journal article" date="2015" name="MBio">
        <title>Genome-Resolved Metagenomic Analysis Reveals Roles for Candidate Phyla and Other Microbial Community Members in Biogeochemical Transformations in Oil Reservoirs.</title>
        <authorList>
            <person name="Hu P."/>
            <person name="Tom L."/>
            <person name="Singh A."/>
            <person name="Thomas B.C."/>
            <person name="Baker B.J."/>
            <person name="Piceno Y.M."/>
            <person name="Andersen G.L."/>
            <person name="Banfield J.F."/>
        </authorList>
    </citation>
    <scope>NUCLEOTIDE SEQUENCE [LARGE SCALE GENOMIC DNA]</scope>
    <source>
        <strain evidence="2">46_16</strain>
    </source>
</reference>
<feature type="domain" description="DUF218" evidence="1">
    <location>
        <begin position="14"/>
        <end position="137"/>
    </location>
</feature>
<evidence type="ECO:0000313" key="3">
    <source>
        <dbReference type="Proteomes" id="UP000064249"/>
    </source>
</evidence>
<dbReference type="InterPro" id="IPR003848">
    <property type="entry name" value="DUF218"/>
</dbReference>
<evidence type="ECO:0000313" key="2">
    <source>
        <dbReference type="EMBL" id="KUK46787.1"/>
    </source>
</evidence>
<organism evidence="2 3">
    <name type="scientific">Anaerolinea thermophila</name>
    <dbReference type="NCBI Taxonomy" id="167964"/>
    <lineage>
        <taxon>Bacteria</taxon>
        <taxon>Bacillati</taxon>
        <taxon>Chloroflexota</taxon>
        <taxon>Anaerolineae</taxon>
        <taxon>Anaerolineales</taxon>
        <taxon>Anaerolineaceae</taxon>
        <taxon>Anaerolinea</taxon>
    </lineage>
</organism>
<accession>A0A101FYR5</accession>
<dbReference type="PANTHER" id="PTHR30336:SF20">
    <property type="entry name" value="DUF218 DOMAIN-CONTAINING PROTEIN"/>
    <property type="match status" value="1"/>
</dbReference>
<dbReference type="PANTHER" id="PTHR30336">
    <property type="entry name" value="INNER MEMBRANE PROTEIN, PROBABLE PERMEASE"/>
    <property type="match status" value="1"/>
</dbReference>
<dbReference type="EMBL" id="LGFU01000008">
    <property type="protein sequence ID" value="KUK46787.1"/>
    <property type="molecule type" value="Genomic_DNA"/>
</dbReference>
<dbReference type="GO" id="GO:0005886">
    <property type="term" value="C:plasma membrane"/>
    <property type="evidence" value="ECO:0007669"/>
    <property type="project" value="TreeGrafter"/>
</dbReference>
<dbReference type="AlphaFoldDB" id="A0A101FYR5"/>
<dbReference type="CDD" id="cd06259">
    <property type="entry name" value="YdcF-like"/>
    <property type="match status" value="1"/>
</dbReference>